<reference evidence="1 2" key="1">
    <citation type="submission" date="2018-01" db="EMBL/GenBank/DDBJ databases">
        <title>Whole genome sequence of Melissococcus plutonius DAT561.</title>
        <authorList>
            <person name="Okumura K."/>
            <person name="Takamatsu D."/>
            <person name="Okura M."/>
        </authorList>
    </citation>
    <scope>NUCLEOTIDE SEQUENCE [LARGE SCALE GENOMIC DNA]</scope>
    <source>
        <strain evidence="1 2">DAT561</strain>
    </source>
</reference>
<dbReference type="GeneID" id="57043904"/>
<dbReference type="RefSeq" id="WP_013773458.1">
    <property type="nucleotide sequence ID" value="NZ_AP018492.1"/>
</dbReference>
<accession>A0A2Z5Y3T8</accession>
<organism evidence="1 2">
    <name type="scientific">Melissococcus plutonius</name>
    <dbReference type="NCBI Taxonomy" id="33970"/>
    <lineage>
        <taxon>Bacteria</taxon>
        <taxon>Bacillati</taxon>
        <taxon>Bacillota</taxon>
        <taxon>Bacilli</taxon>
        <taxon>Lactobacillales</taxon>
        <taxon>Enterococcaceae</taxon>
        <taxon>Melissococcus</taxon>
    </lineage>
</organism>
<sequence>MATWILGIIIFGAAGYATYSFFKKGGCCEDCSDNSCPVKKPEPEKVHNCHCNKS</sequence>
<dbReference type="AlphaFoldDB" id="A0A2Z5Y3T8"/>
<protein>
    <recommendedName>
        <fullName evidence="3">FeoB-associated Cys-rich membrane protein</fullName>
    </recommendedName>
</protein>
<proteinExistence type="predicted"/>
<evidence type="ECO:0000313" key="2">
    <source>
        <dbReference type="Proteomes" id="UP000269226"/>
    </source>
</evidence>
<evidence type="ECO:0000313" key="1">
    <source>
        <dbReference type="EMBL" id="BBC61464.1"/>
    </source>
</evidence>
<evidence type="ECO:0008006" key="3">
    <source>
        <dbReference type="Google" id="ProtNLM"/>
    </source>
</evidence>
<dbReference type="Pfam" id="PF12669">
    <property type="entry name" value="FeoB_associated"/>
    <property type="match status" value="1"/>
</dbReference>
<gene>
    <name evidence="1" type="ORF">DAT561_1365</name>
</gene>
<dbReference type="Proteomes" id="UP000269226">
    <property type="component" value="Chromosome"/>
</dbReference>
<dbReference type="EMBL" id="AP018492">
    <property type="protein sequence ID" value="BBC61464.1"/>
    <property type="molecule type" value="Genomic_DNA"/>
</dbReference>
<name>A0A2Z5Y3T8_9ENTE</name>